<dbReference type="EMBL" id="JACXVP010000002">
    <property type="protein sequence ID" value="KAG5626252.1"/>
    <property type="molecule type" value="Genomic_DNA"/>
</dbReference>
<proteinExistence type="predicted"/>
<keyword evidence="2" id="KW-1185">Reference proteome</keyword>
<dbReference type="Proteomes" id="UP000824120">
    <property type="component" value="Chromosome 2"/>
</dbReference>
<gene>
    <name evidence="1" type="ORF">H5410_011470</name>
</gene>
<name>A0A9J6APG6_SOLCO</name>
<reference evidence="1 2" key="1">
    <citation type="submission" date="2020-09" db="EMBL/GenBank/DDBJ databases">
        <title>De no assembly of potato wild relative species, Solanum commersonii.</title>
        <authorList>
            <person name="Cho K."/>
        </authorList>
    </citation>
    <scope>NUCLEOTIDE SEQUENCE [LARGE SCALE GENOMIC DNA]</scope>
    <source>
        <strain evidence="1">LZ3.2</strain>
        <tissue evidence="1">Leaf</tissue>
    </source>
</reference>
<dbReference type="AlphaFoldDB" id="A0A9J6APG6"/>
<evidence type="ECO:0000313" key="2">
    <source>
        <dbReference type="Proteomes" id="UP000824120"/>
    </source>
</evidence>
<evidence type="ECO:0000313" key="1">
    <source>
        <dbReference type="EMBL" id="KAG5626252.1"/>
    </source>
</evidence>
<sequence>MSKRCERAFGVLQLLQDRHDERDLNAPIQGVVEAPTPTTKMDPIRRKRFLSRIFSYQRSLIKEKHLIHCTAFLGGNSIVLLEFVW</sequence>
<protein>
    <submittedName>
        <fullName evidence="1">Uncharacterized protein</fullName>
    </submittedName>
</protein>
<organism evidence="1 2">
    <name type="scientific">Solanum commersonii</name>
    <name type="common">Commerson's wild potato</name>
    <name type="synonym">Commerson's nightshade</name>
    <dbReference type="NCBI Taxonomy" id="4109"/>
    <lineage>
        <taxon>Eukaryota</taxon>
        <taxon>Viridiplantae</taxon>
        <taxon>Streptophyta</taxon>
        <taxon>Embryophyta</taxon>
        <taxon>Tracheophyta</taxon>
        <taxon>Spermatophyta</taxon>
        <taxon>Magnoliopsida</taxon>
        <taxon>eudicotyledons</taxon>
        <taxon>Gunneridae</taxon>
        <taxon>Pentapetalae</taxon>
        <taxon>asterids</taxon>
        <taxon>lamiids</taxon>
        <taxon>Solanales</taxon>
        <taxon>Solanaceae</taxon>
        <taxon>Solanoideae</taxon>
        <taxon>Solaneae</taxon>
        <taxon>Solanum</taxon>
    </lineage>
</organism>
<accession>A0A9J6APG6</accession>
<comment type="caution">
    <text evidence="1">The sequence shown here is derived from an EMBL/GenBank/DDBJ whole genome shotgun (WGS) entry which is preliminary data.</text>
</comment>